<feature type="compositionally biased region" description="Low complexity" evidence="1">
    <location>
        <begin position="80"/>
        <end position="107"/>
    </location>
</feature>
<feature type="transmembrane region" description="Helical" evidence="2">
    <location>
        <begin position="180"/>
        <end position="201"/>
    </location>
</feature>
<feature type="compositionally biased region" description="Basic and acidic residues" evidence="1">
    <location>
        <begin position="329"/>
        <end position="355"/>
    </location>
</feature>
<feature type="transmembrane region" description="Helical" evidence="2">
    <location>
        <begin position="140"/>
        <end position="160"/>
    </location>
</feature>
<dbReference type="Proteomes" id="UP000076722">
    <property type="component" value="Unassembled WGS sequence"/>
</dbReference>
<dbReference type="EMBL" id="KV419411">
    <property type="protein sequence ID" value="KZS92211.1"/>
    <property type="molecule type" value="Genomic_DNA"/>
</dbReference>
<reference evidence="3 4" key="1">
    <citation type="journal article" date="2016" name="Mol. Biol. Evol.">
        <title>Comparative Genomics of Early-Diverging Mushroom-Forming Fungi Provides Insights into the Origins of Lignocellulose Decay Capabilities.</title>
        <authorList>
            <person name="Nagy L.G."/>
            <person name="Riley R."/>
            <person name="Tritt A."/>
            <person name="Adam C."/>
            <person name="Daum C."/>
            <person name="Floudas D."/>
            <person name="Sun H."/>
            <person name="Yadav J.S."/>
            <person name="Pangilinan J."/>
            <person name="Larsson K.H."/>
            <person name="Matsuura K."/>
            <person name="Barry K."/>
            <person name="Labutti K."/>
            <person name="Kuo R."/>
            <person name="Ohm R.A."/>
            <person name="Bhattacharya S.S."/>
            <person name="Shirouzu T."/>
            <person name="Yoshinaga Y."/>
            <person name="Martin F.M."/>
            <person name="Grigoriev I.V."/>
            <person name="Hibbett D.S."/>
        </authorList>
    </citation>
    <scope>NUCLEOTIDE SEQUENCE [LARGE SCALE GENOMIC DNA]</scope>
    <source>
        <strain evidence="3 4">HHB9708</strain>
    </source>
</reference>
<dbReference type="OrthoDB" id="2596855at2759"/>
<evidence type="ECO:0000256" key="1">
    <source>
        <dbReference type="SAM" id="MobiDB-lite"/>
    </source>
</evidence>
<evidence type="ECO:0000256" key="2">
    <source>
        <dbReference type="SAM" id="Phobius"/>
    </source>
</evidence>
<protein>
    <submittedName>
        <fullName evidence="3">Uncharacterized protein</fullName>
    </submittedName>
</protein>
<feature type="compositionally biased region" description="Polar residues" evidence="1">
    <location>
        <begin position="305"/>
        <end position="328"/>
    </location>
</feature>
<keyword evidence="4" id="KW-1185">Reference proteome</keyword>
<feature type="region of interest" description="Disordered" evidence="1">
    <location>
        <begin position="304"/>
        <end position="374"/>
    </location>
</feature>
<accession>A0A164TAL9</accession>
<name>A0A164TAL9_9AGAM</name>
<keyword evidence="2" id="KW-0812">Transmembrane</keyword>
<evidence type="ECO:0000313" key="4">
    <source>
        <dbReference type="Proteomes" id="UP000076722"/>
    </source>
</evidence>
<evidence type="ECO:0000313" key="3">
    <source>
        <dbReference type="EMBL" id="KZS92211.1"/>
    </source>
</evidence>
<proteinExistence type="predicted"/>
<organism evidence="3 4">
    <name type="scientific">Sistotremastrum niveocremeum HHB9708</name>
    <dbReference type="NCBI Taxonomy" id="1314777"/>
    <lineage>
        <taxon>Eukaryota</taxon>
        <taxon>Fungi</taxon>
        <taxon>Dikarya</taxon>
        <taxon>Basidiomycota</taxon>
        <taxon>Agaricomycotina</taxon>
        <taxon>Agaricomycetes</taxon>
        <taxon>Sistotremastrales</taxon>
        <taxon>Sistotremastraceae</taxon>
        <taxon>Sertulicium</taxon>
        <taxon>Sertulicium niveocremeum</taxon>
    </lineage>
</organism>
<feature type="compositionally biased region" description="Low complexity" evidence="1">
    <location>
        <begin position="361"/>
        <end position="374"/>
    </location>
</feature>
<keyword evidence="2" id="KW-0472">Membrane</keyword>
<feature type="compositionally biased region" description="Low complexity" evidence="1">
    <location>
        <begin position="46"/>
        <end position="58"/>
    </location>
</feature>
<keyword evidence="2" id="KW-1133">Transmembrane helix</keyword>
<sequence>MASNNGGVAESSRQVDREGVAGPASRSNHAGPLPVKSGEIGYSEQSVASSITSSNLSSADRGLESTESFSGPHPAERVASRNAAPAAPAEVATTLPTTTTATTSSSTASLHSTSKKSIFSIFSYNSQTLPHVFGLTLPTILRFIIQLLIFAGTIVGWVFTVRVIKASPPSPQNSQSIGTGASIIFVHTAFACGSLVQLLFIERSIFRLRAERYVHLHPGSALPRHRSELSGGLGGMGSSSPSVPFAPWNRPPLPTYAAALGYRGTGDIEDSMIAVVPPPAYGNTRGSTLLLAGALRASLRRTMRRNTGSSEGANSQRASVQSHPNASSERGRPESYDGSEERVNAERARMLEETLLRLQEGSPSAGASTPAADH</sequence>
<gene>
    <name evidence="3" type="ORF">SISNIDRAFT_474871</name>
</gene>
<feature type="region of interest" description="Disordered" evidence="1">
    <location>
        <begin position="1"/>
        <end position="107"/>
    </location>
</feature>
<dbReference type="STRING" id="1314777.A0A164TAL9"/>
<dbReference type="AlphaFoldDB" id="A0A164TAL9"/>